<proteinExistence type="inferred from homology"/>
<dbReference type="SUPFAM" id="SSF47459">
    <property type="entry name" value="HLH, helix-loop-helix DNA-binding domain"/>
    <property type="match status" value="1"/>
</dbReference>
<dbReference type="EMBL" id="CAJNRE010019821">
    <property type="protein sequence ID" value="CAF2211852.1"/>
    <property type="molecule type" value="Genomic_DNA"/>
</dbReference>
<evidence type="ECO:0000256" key="2">
    <source>
        <dbReference type="ARBA" id="ARBA00005378"/>
    </source>
</evidence>
<dbReference type="InterPro" id="IPR011598">
    <property type="entry name" value="bHLH_dom"/>
</dbReference>
<keyword evidence="4" id="KW-0547">Nucleotide-binding</keyword>
<dbReference type="Pfam" id="PF08542">
    <property type="entry name" value="Rep_fac_C"/>
    <property type="match status" value="1"/>
</dbReference>
<dbReference type="PROSITE" id="PS50888">
    <property type="entry name" value="BHLH"/>
    <property type="match status" value="1"/>
</dbReference>
<protein>
    <recommendedName>
        <fullName evidence="7">Replication factor C subunit 2</fullName>
    </recommendedName>
</protein>
<dbReference type="Gene3D" id="1.10.8.60">
    <property type="match status" value="1"/>
</dbReference>
<dbReference type="GO" id="GO:0003677">
    <property type="term" value="F:DNA binding"/>
    <property type="evidence" value="ECO:0007669"/>
    <property type="project" value="InterPro"/>
</dbReference>
<keyword evidence="5" id="KW-0067">ATP-binding</keyword>
<dbReference type="GO" id="GO:0003689">
    <property type="term" value="F:DNA clamp loader activity"/>
    <property type="evidence" value="ECO:0007669"/>
    <property type="project" value="TreeGrafter"/>
</dbReference>
<keyword evidence="6" id="KW-0539">Nucleus</keyword>
<comment type="subcellular location">
    <subcellularLocation>
        <location evidence="1">Nucleus</location>
    </subcellularLocation>
</comment>
<organism evidence="10 11">
    <name type="scientific">Rotaria magnacalcarata</name>
    <dbReference type="NCBI Taxonomy" id="392030"/>
    <lineage>
        <taxon>Eukaryota</taxon>
        <taxon>Metazoa</taxon>
        <taxon>Spiralia</taxon>
        <taxon>Gnathifera</taxon>
        <taxon>Rotifera</taxon>
        <taxon>Eurotatoria</taxon>
        <taxon>Bdelloidea</taxon>
        <taxon>Philodinida</taxon>
        <taxon>Philodinidae</taxon>
        <taxon>Rotaria</taxon>
    </lineage>
</organism>
<evidence type="ECO:0000259" key="9">
    <source>
        <dbReference type="PROSITE" id="PS50888"/>
    </source>
</evidence>
<gene>
    <name evidence="10" type="ORF">MBJ925_LOCUS35924</name>
</gene>
<dbReference type="FunFam" id="3.40.50.300:FF:000107">
    <property type="entry name" value="Replication factor C subunit 4"/>
    <property type="match status" value="1"/>
</dbReference>
<dbReference type="AlphaFoldDB" id="A0A816ZH28"/>
<keyword evidence="3" id="KW-0235">DNA replication</keyword>
<dbReference type="PANTHER" id="PTHR11669">
    <property type="entry name" value="REPLICATION FACTOR C / DNA POLYMERASE III GAMMA-TAU SUBUNIT"/>
    <property type="match status" value="1"/>
</dbReference>
<dbReference type="GO" id="GO:0006281">
    <property type="term" value="P:DNA repair"/>
    <property type="evidence" value="ECO:0007669"/>
    <property type="project" value="TreeGrafter"/>
</dbReference>
<dbReference type="InterPro" id="IPR027417">
    <property type="entry name" value="P-loop_NTPase"/>
</dbReference>
<dbReference type="InterPro" id="IPR013748">
    <property type="entry name" value="Rep_factorC_C"/>
</dbReference>
<dbReference type="Pfam" id="PF00004">
    <property type="entry name" value="AAA"/>
    <property type="match status" value="1"/>
</dbReference>
<feature type="compositionally biased region" description="Acidic residues" evidence="8">
    <location>
        <begin position="455"/>
        <end position="467"/>
    </location>
</feature>
<evidence type="ECO:0000256" key="6">
    <source>
        <dbReference type="ARBA" id="ARBA00023242"/>
    </source>
</evidence>
<dbReference type="Gene3D" id="4.10.280.10">
    <property type="entry name" value="Helix-loop-helix DNA-binding domain"/>
    <property type="match status" value="1"/>
</dbReference>
<feature type="compositionally biased region" description="Basic and acidic residues" evidence="8">
    <location>
        <begin position="480"/>
        <end position="489"/>
    </location>
</feature>
<dbReference type="InterPro" id="IPR036638">
    <property type="entry name" value="HLH_DNA-bd_sf"/>
</dbReference>
<dbReference type="InterPro" id="IPR003959">
    <property type="entry name" value="ATPase_AAA_core"/>
</dbReference>
<comment type="caution">
    <text evidence="10">The sequence shown here is derived from an EMBL/GenBank/DDBJ whole genome shotgun (WGS) entry which is preliminary data.</text>
</comment>
<dbReference type="FunFam" id="1.10.8.60:FF:000012">
    <property type="entry name" value="Replication factor C subunit 4"/>
    <property type="match status" value="1"/>
</dbReference>
<evidence type="ECO:0000313" key="11">
    <source>
        <dbReference type="Proteomes" id="UP000663824"/>
    </source>
</evidence>
<dbReference type="Proteomes" id="UP000663824">
    <property type="component" value="Unassembled WGS sequence"/>
</dbReference>
<evidence type="ECO:0000256" key="7">
    <source>
        <dbReference type="ARBA" id="ARBA00040745"/>
    </source>
</evidence>
<dbReference type="PANTHER" id="PTHR11669:SF5">
    <property type="entry name" value="REPLICATION FACTOR C SUBUNIT 2"/>
    <property type="match status" value="1"/>
</dbReference>
<dbReference type="Pfam" id="PF00010">
    <property type="entry name" value="HLH"/>
    <property type="match status" value="1"/>
</dbReference>
<dbReference type="Gene3D" id="1.20.272.10">
    <property type="match status" value="1"/>
</dbReference>
<dbReference type="GO" id="GO:0006261">
    <property type="term" value="P:DNA-templated DNA replication"/>
    <property type="evidence" value="ECO:0007669"/>
    <property type="project" value="TreeGrafter"/>
</dbReference>
<evidence type="ECO:0000256" key="4">
    <source>
        <dbReference type="ARBA" id="ARBA00022741"/>
    </source>
</evidence>
<evidence type="ECO:0000256" key="5">
    <source>
        <dbReference type="ARBA" id="ARBA00022840"/>
    </source>
</evidence>
<dbReference type="GO" id="GO:0046983">
    <property type="term" value="F:protein dimerization activity"/>
    <property type="evidence" value="ECO:0007669"/>
    <property type="project" value="InterPro"/>
</dbReference>
<dbReference type="GO" id="GO:0016887">
    <property type="term" value="F:ATP hydrolysis activity"/>
    <property type="evidence" value="ECO:0007669"/>
    <property type="project" value="InterPro"/>
</dbReference>
<dbReference type="SUPFAM" id="SSF48019">
    <property type="entry name" value="post-AAA+ oligomerization domain-like"/>
    <property type="match status" value="1"/>
</dbReference>
<comment type="similarity">
    <text evidence="2">Belongs to the activator 1 small subunits family.</text>
</comment>
<dbReference type="GO" id="GO:0005663">
    <property type="term" value="C:DNA replication factor C complex"/>
    <property type="evidence" value="ECO:0007669"/>
    <property type="project" value="TreeGrafter"/>
</dbReference>
<dbReference type="GO" id="GO:0005524">
    <property type="term" value="F:ATP binding"/>
    <property type="evidence" value="ECO:0007669"/>
    <property type="project" value="UniProtKB-KW"/>
</dbReference>
<dbReference type="GO" id="GO:0005634">
    <property type="term" value="C:nucleus"/>
    <property type="evidence" value="ECO:0007669"/>
    <property type="project" value="UniProtKB-SubCell"/>
</dbReference>
<reference evidence="10" key="1">
    <citation type="submission" date="2021-02" db="EMBL/GenBank/DDBJ databases">
        <authorList>
            <person name="Nowell W R."/>
        </authorList>
    </citation>
    <scope>NUCLEOTIDE SEQUENCE</scope>
</reference>
<name>A0A816ZH28_9BILA</name>
<evidence type="ECO:0000313" key="10">
    <source>
        <dbReference type="EMBL" id="CAF2211852.1"/>
    </source>
</evidence>
<evidence type="ECO:0000256" key="3">
    <source>
        <dbReference type="ARBA" id="ARBA00022705"/>
    </source>
</evidence>
<evidence type="ECO:0000256" key="1">
    <source>
        <dbReference type="ARBA" id="ARBA00004123"/>
    </source>
</evidence>
<dbReference type="Gene3D" id="3.40.50.300">
    <property type="entry name" value="P-loop containing nucleotide triphosphate hydrolases"/>
    <property type="match status" value="1"/>
</dbReference>
<dbReference type="NCBIfam" id="NF001679">
    <property type="entry name" value="PRK00440.1"/>
    <property type="match status" value="1"/>
</dbReference>
<dbReference type="InterPro" id="IPR003593">
    <property type="entry name" value="AAA+_ATPase"/>
</dbReference>
<evidence type="ECO:0000256" key="8">
    <source>
        <dbReference type="SAM" id="MobiDB-lite"/>
    </source>
</evidence>
<feature type="region of interest" description="Disordered" evidence="8">
    <location>
        <begin position="435"/>
        <end position="503"/>
    </location>
</feature>
<dbReference type="SMART" id="SM00353">
    <property type="entry name" value="HLH"/>
    <property type="match status" value="1"/>
</dbReference>
<dbReference type="FunFam" id="1.20.272.10:FF:000006">
    <property type="entry name" value="Replication factor C subunit 2"/>
    <property type="match status" value="1"/>
</dbReference>
<sequence length="653" mass="73732">MDSDMKDTGDVEMFDVNLSNTKENNAYTQTKDIDVISKSVVTKHTPWLEKYRPAKLDDIVGNEEAILRLAHFARQGNLPNIIISGPPGCGKTTSVLCLARQMLGDSFREAVLEMNASNDRGIDVVRTKIKMFAQAKVSLPKGRHKIIILDEADSMTEGAQQALRRTMELYSKTTRFALACNASDKIIEPIQSRCAMLRYSKLNDEQLLKRLMEIAKTEKVSFTSEGLEAIIFTAQGDMRQAINNLQSTVFGFGHVNSENVFKVCDEPHPILIRDMIEKCLKSDLDEAYKAMNHLWRLGYTAEDILSVIMRVTKTYPMSEFMQLEFIREIGLTYMRVSQGVESQLQLSSLLARLCEKANSTTHYMDASGKADYWHQQDVNPPTKSHLKLPVNTQVTSHYDGAVHFYDGISGNNNQLKRTYSGSDQSASPFKKRPFIQQVIPPPPPIQPQSSSVDHSDEDDDDDDDEGDTINMSSGVMEKNSGTKRDDSRRRAAHTAAEQKRRNAIRKGYDALQSLVPNSHLLDPISSQKVSKAAILKRSTDYLIQLNKEQQQLNSQLDAKKKEIYCLRAVQKTYEDILEMNMNSIKNASKTIDDEDKFKVFQNIADAIFVSFDQAMQSGQVTSFAQFTSTILRWIEDSCRPSDINDIMRRVLGN</sequence>
<dbReference type="CDD" id="cd00009">
    <property type="entry name" value="AAA"/>
    <property type="match status" value="1"/>
</dbReference>
<dbReference type="SMART" id="SM00382">
    <property type="entry name" value="AAA"/>
    <property type="match status" value="1"/>
</dbReference>
<dbReference type="SUPFAM" id="SSF52540">
    <property type="entry name" value="P-loop containing nucleoside triphosphate hydrolases"/>
    <property type="match status" value="1"/>
</dbReference>
<feature type="domain" description="BHLH" evidence="9">
    <location>
        <begin position="488"/>
        <end position="545"/>
    </location>
</feature>
<dbReference type="CDD" id="cd18140">
    <property type="entry name" value="HLD_clamp_RFC"/>
    <property type="match status" value="1"/>
</dbReference>
<dbReference type="InterPro" id="IPR008921">
    <property type="entry name" value="DNA_pol3_clamp-load_cplx_C"/>
</dbReference>
<dbReference type="InterPro" id="IPR047854">
    <property type="entry name" value="RFC_lid"/>
</dbReference>
<accession>A0A816ZH28</accession>
<dbReference type="InterPro" id="IPR050238">
    <property type="entry name" value="DNA_Rep/Repair_Clamp_Loader"/>
</dbReference>